<evidence type="ECO:0000313" key="1">
    <source>
        <dbReference type="EMBL" id="OMD42318.1"/>
    </source>
</evidence>
<evidence type="ECO:0008006" key="3">
    <source>
        <dbReference type="Google" id="ProtNLM"/>
    </source>
</evidence>
<dbReference type="Gene3D" id="1.25.40.10">
    <property type="entry name" value="Tetratricopeptide repeat domain"/>
    <property type="match status" value="1"/>
</dbReference>
<dbReference type="SUPFAM" id="SSF48452">
    <property type="entry name" value="TPR-like"/>
    <property type="match status" value="1"/>
</dbReference>
<comment type="caution">
    <text evidence="1">The sequence shown here is derived from an EMBL/GenBank/DDBJ whole genome shotgun (WGS) entry which is preliminary data.</text>
</comment>
<organism evidence="1 2">
    <name type="scientific">Paenibacillus borealis</name>
    <dbReference type="NCBI Taxonomy" id="160799"/>
    <lineage>
        <taxon>Bacteria</taxon>
        <taxon>Bacillati</taxon>
        <taxon>Bacillota</taxon>
        <taxon>Bacilli</taxon>
        <taxon>Bacillales</taxon>
        <taxon>Paenibacillaceae</taxon>
        <taxon>Paenibacillus</taxon>
    </lineage>
</organism>
<keyword evidence="2" id="KW-1185">Reference proteome</keyword>
<dbReference type="InterPro" id="IPR011990">
    <property type="entry name" value="TPR-like_helical_dom_sf"/>
</dbReference>
<protein>
    <recommendedName>
        <fullName evidence="3">Tetratricopeptide repeat protein</fullName>
    </recommendedName>
</protein>
<dbReference type="RefSeq" id="WP_076113371.1">
    <property type="nucleotide sequence ID" value="NZ_MPTB01000041.1"/>
</dbReference>
<sequence>MQGSVDRLIRESAVSEKVAIWKAQLEEGGKAFYRDDQNRNEFCHWANVDRIPPKGSRKRIVYTGESGARGFLLDPFYRPATCLEDILNSSLDPEGVEIIDLARVSIRINELLDVCLSSKLLEPDAVVVYAGDNWRKALWAFQEDEVEEIISVMDGPERFGSIRKVFERKSGMMVRSFMKSLYETFATNGIPVIFVIPEFNLRGWQSNESDKILSWPMGETEEWKQIRLQSEQLLSSGRLEDLLPVASQLIGLNESNPLGYEMLAAAYDRLGKHEEARAYYEAGRDTNIFRLGPPPACTSFIRRQILACSSAFHIQTADLPSLFKDDLKGGIPGFDLFLDYCHLNPKGIQIAMRHIARILLPMLQDRPTPVVNPTFEAPSAEVMAKSHFYSAMHSAHIGDQPFKVLYQHCKTAIQLWPGIEEMFRAFVDLTSRKTPWVINRKYESVSTKQYVIFRKFRDCQIMDIELTNAIVRCLKEEGIDIEDEVRAVRISEHQPAPGRAVNLLESYYRENNYFNVFAGSKSVDYNDRNQVFYSARDGQSSFYMIADGKRTLKAKLTLRRPVLFPGQDMMSIAVNNKLLRYVKLQEDWQDIFFDISPEYLSEDGVNMIQISWPGIDAIMDRIRAEYSEEYSGFERIIKRARPVYGEIFRFDIEI</sequence>
<reference evidence="1 2" key="1">
    <citation type="submission" date="2016-10" db="EMBL/GenBank/DDBJ databases">
        <title>Paenibacillus species isolates.</title>
        <authorList>
            <person name="Beno S.M."/>
        </authorList>
    </citation>
    <scope>NUCLEOTIDE SEQUENCE [LARGE SCALE GENOMIC DNA]</scope>
    <source>
        <strain evidence="1 2">FSL H7-0744</strain>
    </source>
</reference>
<name>A0ABX3H097_PAEBO</name>
<evidence type="ECO:0000313" key="2">
    <source>
        <dbReference type="Proteomes" id="UP000187412"/>
    </source>
</evidence>
<accession>A0ABX3H097</accession>
<dbReference type="Proteomes" id="UP000187412">
    <property type="component" value="Unassembled WGS sequence"/>
</dbReference>
<gene>
    <name evidence="1" type="ORF">BSK56_25835</name>
</gene>
<dbReference type="EMBL" id="MPTB01000041">
    <property type="protein sequence ID" value="OMD42318.1"/>
    <property type="molecule type" value="Genomic_DNA"/>
</dbReference>
<proteinExistence type="predicted"/>